<evidence type="ECO:0000256" key="1">
    <source>
        <dbReference type="ARBA" id="ARBA00004196"/>
    </source>
</evidence>
<dbReference type="CDD" id="cd01004">
    <property type="entry name" value="PBP2_MidA_like"/>
    <property type="match status" value="1"/>
</dbReference>
<reference evidence="9" key="1">
    <citation type="journal article" date="2019" name="Int. J. Syst. Evol. Microbiol.">
        <title>The Global Catalogue of Microorganisms (GCM) 10K type strain sequencing project: providing services to taxonomists for standard genome sequencing and annotation.</title>
        <authorList>
            <consortium name="The Broad Institute Genomics Platform"/>
            <consortium name="The Broad Institute Genome Sequencing Center for Infectious Disease"/>
            <person name="Wu L."/>
            <person name="Ma J."/>
        </authorList>
    </citation>
    <scope>NUCLEOTIDE SEQUENCE [LARGE SCALE GENOMIC DNA]</scope>
    <source>
        <strain evidence="9">NBRC 108565</strain>
    </source>
</reference>
<dbReference type="InterPro" id="IPR018313">
    <property type="entry name" value="SBP_3_CS"/>
</dbReference>
<dbReference type="PANTHER" id="PTHR35936:SF17">
    <property type="entry name" value="ARGININE-BINDING EXTRACELLULAR PROTEIN ARTP"/>
    <property type="match status" value="1"/>
</dbReference>
<dbReference type="EMBL" id="AP027729">
    <property type="protein sequence ID" value="BDZ42238.1"/>
    <property type="molecule type" value="Genomic_DNA"/>
</dbReference>
<feature type="chain" id="PRO_5045396952" evidence="6">
    <location>
        <begin position="20"/>
        <end position="311"/>
    </location>
</feature>
<sequence>MRKLPALVALAAATTLALTACTDASQTSGDDADSGSSTSESTDETATFDLSSIEKDDDVAAMVPADIADAGTLTAGVDTTYAPAEFIDTDGSTPVGYDIDVLTAIAAVMGLEAEPQTAEFPAIIPALGSKYDVGISSFTITAERLESANMVSYFSAGEAFAVPAGNPEGLSSDDICGTTVTVQNGTIQNDEIDVISQECETDGKEPIEVLRYDSQADATTNVVGGKADVMYADSPIVQYAVTQTDGGIEQLGETFASAPQGVVVAKDDTELADAVQAALQVLMDDGDLEAILDVWGAGDGALSTSEVNPAS</sequence>
<evidence type="ECO:0000256" key="3">
    <source>
        <dbReference type="ARBA" id="ARBA00022729"/>
    </source>
</evidence>
<dbReference type="PROSITE" id="PS01039">
    <property type="entry name" value="SBP_BACTERIAL_3"/>
    <property type="match status" value="1"/>
</dbReference>
<dbReference type="Proteomes" id="UP001321475">
    <property type="component" value="Chromosome"/>
</dbReference>
<protein>
    <submittedName>
        <fullName evidence="8">ABC transporter substrate-binding protein</fullName>
    </submittedName>
</protein>
<evidence type="ECO:0000256" key="2">
    <source>
        <dbReference type="ARBA" id="ARBA00010333"/>
    </source>
</evidence>
<feature type="region of interest" description="Disordered" evidence="5">
    <location>
        <begin position="24"/>
        <end position="50"/>
    </location>
</feature>
<comment type="subcellular location">
    <subcellularLocation>
        <location evidence="1">Cell envelope</location>
    </subcellularLocation>
</comment>
<dbReference type="PROSITE" id="PS51257">
    <property type="entry name" value="PROKAR_LIPOPROTEIN"/>
    <property type="match status" value="1"/>
</dbReference>
<evidence type="ECO:0000259" key="7">
    <source>
        <dbReference type="SMART" id="SM00062"/>
    </source>
</evidence>
<name>A0ABN6XBA6_9CELL</name>
<dbReference type="Pfam" id="PF00497">
    <property type="entry name" value="SBP_bac_3"/>
    <property type="match status" value="1"/>
</dbReference>
<feature type="domain" description="Solute-binding protein family 3/N-terminal" evidence="7">
    <location>
        <begin position="72"/>
        <end position="299"/>
    </location>
</feature>
<evidence type="ECO:0000313" key="9">
    <source>
        <dbReference type="Proteomes" id="UP001321475"/>
    </source>
</evidence>
<organism evidence="8 9">
    <name type="scientific">Paraoerskovia sediminicola</name>
    <dbReference type="NCBI Taxonomy" id="1138587"/>
    <lineage>
        <taxon>Bacteria</taxon>
        <taxon>Bacillati</taxon>
        <taxon>Actinomycetota</taxon>
        <taxon>Actinomycetes</taxon>
        <taxon>Micrococcales</taxon>
        <taxon>Cellulomonadaceae</taxon>
        <taxon>Paraoerskovia</taxon>
    </lineage>
</organism>
<proteinExistence type="inferred from homology"/>
<evidence type="ECO:0000313" key="8">
    <source>
        <dbReference type="EMBL" id="BDZ42238.1"/>
    </source>
</evidence>
<dbReference type="PANTHER" id="PTHR35936">
    <property type="entry name" value="MEMBRANE-BOUND LYTIC MUREIN TRANSGLYCOSYLASE F"/>
    <property type="match status" value="1"/>
</dbReference>
<dbReference type="RefSeq" id="WP_286219236.1">
    <property type="nucleotide sequence ID" value="NZ_AP027729.1"/>
</dbReference>
<accession>A0ABN6XBA6</accession>
<dbReference type="SMART" id="SM00062">
    <property type="entry name" value="PBPb"/>
    <property type="match status" value="1"/>
</dbReference>
<feature type="signal peptide" evidence="6">
    <location>
        <begin position="1"/>
        <end position="19"/>
    </location>
</feature>
<feature type="compositionally biased region" description="Low complexity" evidence="5">
    <location>
        <begin position="24"/>
        <end position="47"/>
    </location>
</feature>
<evidence type="ECO:0000256" key="4">
    <source>
        <dbReference type="RuleBase" id="RU003744"/>
    </source>
</evidence>
<dbReference type="InterPro" id="IPR001638">
    <property type="entry name" value="Solute-binding_3/MltF_N"/>
</dbReference>
<gene>
    <name evidence="8" type="ORF">GCM10025865_15370</name>
</gene>
<dbReference type="SUPFAM" id="SSF53850">
    <property type="entry name" value="Periplasmic binding protein-like II"/>
    <property type="match status" value="1"/>
</dbReference>
<evidence type="ECO:0000256" key="5">
    <source>
        <dbReference type="SAM" id="MobiDB-lite"/>
    </source>
</evidence>
<keyword evidence="3 6" id="KW-0732">Signal</keyword>
<dbReference type="Gene3D" id="3.40.190.10">
    <property type="entry name" value="Periplasmic binding protein-like II"/>
    <property type="match status" value="2"/>
</dbReference>
<evidence type="ECO:0000256" key="6">
    <source>
        <dbReference type="SAM" id="SignalP"/>
    </source>
</evidence>
<comment type="similarity">
    <text evidence="2 4">Belongs to the bacterial solute-binding protein 3 family.</text>
</comment>
<keyword evidence="9" id="KW-1185">Reference proteome</keyword>